<dbReference type="Proteomes" id="UP001218034">
    <property type="component" value="Chromosome"/>
</dbReference>
<evidence type="ECO:0000256" key="1">
    <source>
        <dbReference type="SAM" id="MobiDB-lite"/>
    </source>
</evidence>
<dbReference type="GeneID" id="90590029"/>
<dbReference type="EMBL" id="CP104395">
    <property type="protein sequence ID" value="WEL19607.1"/>
    <property type="molecule type" value="Genomic_DNA"/>
</dbReference>
<feature type="compositionally biased region" description="Basic and acidic residues" evidence="1">
    <location>
        <begin position="208"/>
        <end position="220"/>
    </location>
</feature>
<sequence>MKEYEIDKLLTDGENIEFDLLKDENGYRIDTSMSYEGERLELAIRSIQTDQELESFYRKYVEGRSGDRSVGIYGNSDRLEKENARTDSWALTSNGEWSVDIYRALKKYMKDSDNPYRAADHIAATTSAAISFSESSSERRNEDYSFYMSLVADPIERQKPAGFTDRMKARAAERAKKEAVSAALSAKEDLEAEWRRMKREGEIEELKRKARETAKDKAKELAVQTKNSAKNRTRSALDSKIDQLRQSLRSSQTREDEGPEPRLTVRKDNGITIYDYRDADNRYEEK</sequence>
<reference evidence="2 3" key="1">
    <citation type="submission" date="2022-09" db="EMBL/GenBank/DDBJ databases">
        <title>Xylan utilization by haloarchaea-nanohaloarchaea associations.</title>
        <authorList>
            <person name="Yakimov M."/>
        </authorList>
    </citation>
    <scope>NUCLEOTIDE SEQUENCE [LARGE SCALE GENOMIC DNA]</scope>
    <source>
        <strain evidence="2 3">SVXNc</strain>
    </source>
</reference>
<protein>
    <submittedName>
        <fullName evidence="2">Uncharacterized protein</fullName>
    </submittedName>
</protein>
<feature type="compositionally biased region" description="Polar residues" evidence="1">
    <location>
        <begin position="224"/>
        <end position="234"/>
    </location>
</feature>
<keyword evidence="3" id="KW-1185">Reference proteome</keyword>
<evidence type="ECO:0000313" key="2">
    <source>
        <dbReference type="EMBL" id="WEL19607.1"/>
    </source>
</evidence>
<organism evidence="2 3">
    <name type="scientific">Candidatus Nanohalococcus occultus</name>
    <dbReference type="NCBI Taxonomy" id="2978047"/>
    <lineage>
        <taxon>Archaea</taxon>
        <taxon>Candidatus Nanohalarchaeota</taxon>
        <taxon>Candidatus Nanohalarchaeota incertae sedis</taxon>
        <taxon>Candidatus Nanohalococcus</taxon>
    </lineage>
</organism>
<dbReference type="RefSeq" id="WP_347721447.1">
    <property type="nucleotide sequence ID" value="NZ_CP104395.1"/>
</dbReference>
<accession>A0ABY8CEG6</accession>
<gene>
    <name evidence="2" type="ORF">SVXNc_0591</name>
</gene>
<proteinExistence type="predicted"/>
<feature type="region of interest" description="Disordered" evidence="1">
    <location>
        <begin position="208"/>
        <end position="269"/>
    </location>
</feature>
<feature type="compositionally biased region" description="Basic and acidic residues" evidence="1">
    <location>
        <begin position="252"/>
        <end position="269"/>
    </location>
</feature>
<name>A0ABY8CEG6_9ARCH</name>
<evidence type="ECO:0000313" key="3">
    <source>
        <dbReference type="Proteomes" id="UP001218034"/>
    </source>
</evidence>